<dbReference type="EMBL" id="QGTJ01000012">
    <property type="protein sequence ID" value="PWV59061.1"/>
    <property type="molecule type" value="Genomic_DNA"/>
</dbReference>
<proteinExistence type="predicted"/>
<dbReference type="PANTHER" id="PTHR42709">
    <property type="entry name" value="ALKALINE PHOSPHATASE LIKE PROTEIN"/>
    <property type="match status" value="1"/>
</dbReference>
<reference evidence="3 4" key="1">
    <citation type="submission" date="2018-05" db="EMBL/GenBank/DDBJ databases">
        <title>Genomic Encyclopedia of Type Strains, Phase IV (KMG-IV): sequencing the most valuable type-strain genomes for metagenomic binning, comparative biology and taxonomic classification.</title>
        <authorList>
            <person name="Goeker M."/>
        </authorList>
    </citation>
    <scope>NUCLEOTIDE SEQUENCE [LARGE SCALE GENOMIC DNA]</scope>
    <source>
        <strain evidence="3 4">DSM 23606</strain>
    </source>
</reference>
<dbReference type="InterPro" id="IPR032816">
    <property type="entry name" value="VTT_dom"/>
</dbReference>
<dbReference type="OrthoDB" id="948134at2"/>
<evidence type="ECO:0000259" key="2">
    <source>
        <dbReference type="Pfam" id="PF09335"/>
    </source>
</evidence>
<protein>
    <submittedName>
        <fullName evidence="3">Membrane protein DedA with SNARE-associated domain</fullName>
    </submittedName>
</protein>
<dbReference type="GO" id="GO:0005886">
    <property type="term" value="C:plasma membrane"/>
    <property type="evidence" value="ECO:0007669"/>
    <property type="project" value="TreeGrafter"/>
</dbReference>
<feature type="transmembrane region" description="Helical" evidence="1">
    <location>
        <begin position="125"/>
        <end position="147"/>
    </location>
</feature>
<dbReference type="Proteomes" id="UP000246569">
    <property type="component" value="Unassembled WGS sequence"/>
</dbReference>
<comment type="caution">
    <text evidence="3">The sequence shown here is derived from an EMBL/GenBank/DDBJ whole genome shotgun (WGS) entry which is preliminary data.</text>
</comment>
<dbReference type="RefSeq" id="WP_110019862.1">
    <property type="nucleotide sequence ID" value="NZ_QGTJ01000012.1"/>
</dbReference>
<feature type="domain" description="VTT" evidence="2">
    <location>
        <begin position="25"/>
        <end position="145"/>
    </location>
</feature>
<dbReference type="AlphaFoldDB" id="A0A317MQT7"/>
<organism evidence="3 4">
    <name type="scientific">Plasticicumulans acidivorans</name>
    <dbReference type="NCBI Taxonomy" id="886464"/>
    <lineage>
        <taxon>Bacteria</taxon>
        <taxon>Pseudomonadati</taxon>
        <taxon>Pseudomonadota</taxon>
        <taxon>Gammaproteobacteria</taxon>
        <taxon>Candidatus Competibacteraceae</taxon>
        <taxon>Plasticicumulans</taxon>
    </lineage>
</organism>
<feature type="transmembrane region" description="Helical" evidence="1">
    <location>
        <begin position="159"/>
        <end position="180"/>
    </location>
</feature>
<feature type="transmembrane region" description="Helical" evidence="1">
    <location>
        <begin position="43"/>
        <end position="64"/>
    </location>
</feature>
<keyword evidence="1" id="KW-0812">Transmembrane</keyword>
<dbReference type="InterPro" id="IPR051311">
    <property type="entry name" value="DedA_domain"/>
</dbReference>
<evidence type="ECO:0000313" key="4">
    <source>
        <dbReference type="Proteomes" id="UP000246569"/>
    </source>
</evidence>
<evidence type="ECO:0000256" key="1">
    <source>
        <dbReference type="SAM" id="Phobius"/>
    </source>
</evidence>
<accession>A0A317MQT7</accession>
<name>A0A317MQT7_9GAMM</name>
<sequence>MYEHIQQWIAEFGYLTILVWTFIEGETVVIVAGVIAKLGQLELHWVMLAAFVGSLCGDQFYFFIGRFQGKKLLDRHPKWAKRVGWINDKLERHRDFLVLTFRFYYGIRNVTPFVIGASDIPTLRFLTLNMIGAAVWAVTFAGAGYLFGHAMEQFMGNMHHAQIYIIGTVVVIAFIVWLIMRYRRRAREAREASGS</sequence>
<keyword evidence="4" id="KW-1185">Reference proteome</keyword>
<gene>
    <name evidence="3" type="ORF">C7443_11259</name>
</gene>
<dbReference type="Pfam" id="PF09335">
    <property type="entry name" value="VTT_dom"/>
    <property type="match status" value="1"/>
</dbReference>
<keyword evidence="1" id="KW-1133">Transmembrane helix</keyword>
<keyword evidence="1" id="KW-0472">Membrane</keyword>
<feature type="transmembrane region" description="Helical" evidence="1">
    <location>
        <begin position="12"/>
        <end position="37"/>
    </location>
</feature>
<evidence type="ECO:0000313" key="3">
    <source>
        <dbReference type="EMBL" id="PWV59061.1"/>
    </source>
</evidence>
<dbReference type="PANTHER" id="PTHR42709:SF2">
    <property type="entry name" value="INNER MEMBRANE PROTEIN YOHD"/>
    <property type="match status" value="1"/>
</dbReference>